<comment type="subunit">
    <text evidence="5 10">Heterodimer of LeuC and LeuD.</text>
</comment>
<evidence type="ECO:0000256" key="3">
    <source>
        <dbReference type="ARBA" id="ARBA00004729"/>
    </source>
</evidence>
<protein>
    <recommendedName>
        <fullName evidence="10">3-isopropylmalate dehydratase small subunit</fullName>
        <ecNumber evidence="10">4.2.1.33</ecNumber>
    </recommendedName>
    <alternativeName>
        <fullName evidence="10">Alpha-IPM isomerase</fullName>
        <shortName evidence="10">IPMI</shortName>
    </alternativeName>
    <alternativeName>
        <fullName evidence="10">Isopropylmalate isomerase</fullName>
    </alternativeName>
</protein>
<dbReference type="NCBIfam" id="TIGR00171">
    <property type="entry name" value="leuD"/>
    <property type="match status" value="1"/>
</dbReference>
<evidence type="ECO:0000256" key="2">
    <source>
        <dbReference type="ARBA" id="ARBA00002695"/>
    </source>
</evidence>
<sequence length="213" mass="24267">MESSVSVTGQAAVLDRSNVDTDAILPKQFMKSVKRTGFGQFAFDEWRYLDAGILGMDCSKRQLNPDFELNQRKYQNASILFTRENFGCGSSREHAPWALSELGFRAIIAISFADIFERNCIKNGIIPITLSASEVDRLMFLVRTSERFIVVVDLAEGLICPQKGEAISFDMNESARKKLLRGGDEIEYTLGFYDEIKEFEERRRQRLPWLSGQ</sequence>
<dbReference type="PANTHER" id="PTHR43345">
    <property type="entry name" value="3-ISOPROPYLMALATE DEHYDRATASE SMALL SUBUNIT 2-RELATED-RELATED"/>
    <property type="match status" value="1"/>
</dbReference>
<evidence type="ECO:0000313" key="12">
    <source>
        <dbReference type="EMBL" id="MDF0752579.1"/>
    </source>
</evidence>
<accession>A0ABT5YFW7</accession>
<dbReference type="InterPro" id="IPR033940">
    <property type="entry name" value="IPMI_Swivel"/>
</dbReference>
<feature type="domain" description="Aconitase A/isopropylmalate dehydratase small subunit swivel" evidence="11">
    <location>
        <begin position="5"/>
        <end position="132"/>
    </location>
</feature>
<evidence type="ECO:0000256" key="4">
    <source>
        <dbReference type="ARBA" id="ARBA00009845"/>
    </source>
</evidence>
<organism evidence="12 13">
    <name type="scientific">Marinobacter iranensis</name>
    <dbReference type="NCBI Taxonomy" id="2962607"/>
    <lineage>
        <taxon>Bacteria</taxon>
        <taxon>Pseudomonadati</taxon>
        <taxon>Pseudomonadota</taxon>
        <taxon>Gammaproteobacteria</taxon>
        <taxon>Pseudomonadales</taxon>
        <taxon>Marinobacteraceae</taxon>
        <taxon>Marinobacter</taxon>
    </lineage>
</organism>
<dbReference type="EMBL" id="JANCMW010000018">
    <property type="protein sequence ID" value="MDF0752579.1"/>
    <property type="molecule type" value="Genomic_DNA"/>
</dbReference>
<evidence type="ECO:0000313" key="13">
    <source>
        <dbReference type="Proteomes" id="UP001143391"/>
    </source>
</evidence>
<dbReference type="GO" id="GO:0003861">
    <property type="term" value="F:3-isopropylmalate dehydratase activity"/>
    <property type="evidence" value="ECO:0007669"/>
    <property type="project" value="UniProtKB-EC"/>
</dbReference>
<dbReference type="PANTHER" id="PTHR43345:SF5">
    <property type="entry name" value="3-ISOPROPYLMALATE DEHYDRATASE SMALL SUBUNIT"/>
    <property type="match status" value="1"/>
</dbReference>
<dbReference type="Gene3D" id="3.20.19.10">
    <property type="entry name" value="Aconitase, domain 4"/>
    <property type="match status" value="1"/>
</dbReference>
<evidence type="ECO:0000256" key="5">
    <source>
        <dbReference type="ARBA" id="ARBA00011271"/>
    </source>
</evidence>
<dbReference type="CDD" id="cd01577">
    <property type="entry name" value="IPMI_Swivel"/>
    <property type="match status" value="1"/>
</dbReference>
<gene>
    <name evidence="10 12" type="primary">leuD</name>
    <name evidence="12" type="ORF">NLU14_20330</name>
</gene>
<comment type="similarity">
    <text evidence="4 10">Belongs to the LeuD family. LeuD type 1 subfamily.</text>
</comment>
<dbReference type="HAMAP" id="MF_01031">
    <property type="entry name" value="LeuD_type1"/>
    <property type="match status" value="1"/>
</dbReference>
<evidence type="ECO:0000256" key="6">
    <source>
        <dbReference type="ARBA" id="ARBA00022430"/>
    </source>
</evidence>
<comment type="catalytic activity">
    <reaction evidence="1 10">
        <text>(2R,3S)-3-isopropylmalate = (2S)-2-isopropylmalate</text>
        <dbReference type="Rhea" id="RHEA:32287"/>
        <dbReference type="ChEBI" id="CHEBI:1178"/>
        <dbReference type="ChEBI" id="CHEBI:35121"/>
        <dbReference type="EC" id="4.2.1.33"/>
    </reaction>
</comment>
<dbReference type="RefSeq" id="WP_275710035.1">
    <property type="nucleotide sequence ID" value="NZ_JANCMW010000018.1"/>
</dbReference>
<evidence type="ECO:0000256" key="9">
    <source>
        <dbReference type="ARBA" id="ARBA00023304"/>
    </source>
</evidence>
<dbReference type="Proteomes" id="UP001143391">
    <property type="component" value="Unassembled WGS sequence"/>
</dbReference>
<keyword evidence="9 10" id="KW-0100">Branched-chain amino acid biosynthesis</keyword>
<name>A0ABT5YFW7_9GAMM</name>
<keyword evidence="13" id="KW-1185">Reference proteome</keyword>
<dbReference type="SUPFAM" id="SSF52016">
    <property type="entry name" value="LeuD/IlvD-like"/>
    <property type="match status" value="1"/>
</dbReference>
<dbReference type="InterPro" id="IPR015928">
    <property type="entry name" value="Aconitase/3IPM_dehydase_swvl"/>
</dbReference>
<keyword evidence="8 10" id="KW-0456">Lyase</keyword>
<reference evidence="12" key="1">
    <citation type="submission" date="2022-07" db="EMBL/GenBank/DDBJ databases">
        <title>Marinobacter iranensis a new bacterium isolate from a hipersaline lake in Iran.</title>
        <authorList>
            <person name="Mohammad A.M.A."/>
            <person name="Cristina S.-P."/>
            <person name="Antonio V."/>
        </authorList>
    </citation>
    <scope>NUCLEOTIDE SEQUENCE</scope>
    <source>
        <strain evidence="12">71-i</strain>
    </source>
</reference>
<keyword evidence="7 10" id="KW-0028">Amino-acid biosynthesis</keyword>
<dbReference type="EC" id="4.2.1.33" evidence="10"/>
<keyword evidence="6 10" id="KW-0432">Leucine biosynthesis</keyword>
<dbReference type="InterPro" id="IPR050075">
    <property type="entry name" value="LeuD"/>
</dbReference>
<dbReference type="InterPro" id="IPR000573">
    <property type="entry name" value="AconitaseA/IPMdHydase_ssu_swvl"/>
</dbReference>
<evidence type="ECO:0000256" key="8">
    <source>
        <dbReference type="ARBA" id="ARBA00023239"/>
    </source>
</evidence>
<comment type="function">
    <text evidence="2 10">Catalyzes the isomerization between 2-isopropylmalate and 3-isopropylmalate, via the formation of 2-isopropylmaleate.</text>
</comment>
<evidence type="ECO:0000259" key="11">
    <source>
        <dbReference type="Pfam" id="PF00694"/>
    </source>
</evidence>
<dbReference type="Pfam" id="PF00694">
    <property type="entry name" value="Aconitase_C"/>
    <property type="match status" value="1"/>
</dbReference>
<evidence type="ECO:0000256" key="7">
    <source>
        <dbReference type="ARBA" id="ARBA00022605"/>
    </source>
</evidence>
<evidence type="ECO:0000256" key="10">
    <source>
        <dbReference type="HAMAP-Rule" id="MF_01031"/>
    </source>
</evidence>
<comment type="pathway">
    <text evidence="3 10">Amino-acid biosynthesis; L-leucine biosynthesis; L-leucine from 3-methyl-2-oxobutanoate: step 2/4.</text>
</comment>
<comment type="caution">
    <text evidence="12">The sequence shown here is derived from an EMBL/GenBank/DDBJ whole genome shotgun (WGS) entry which is preliminary data.</text>
</comment>
<evidence type="ECO:0000256" key="1">
    <source>
        <dbReference type="ARBA" id="ARBA00000491"/>
    </source>
</evidence>
<dbReference type="NCBIfam" id="NF002458">
    <property type="entry name" value="PRK01641.1"/>
    <property type="match status" value="1"/>
</dbReference>
<dbReference type="InterPro" id="IPR004431">
    <property type="entry name" value="3-IsopropMal_deHydase_ssu"/>
</dbReference>
<proteinExistence type="inferred from homology"/>